<comment type="caution">
    <text evidence="1">The sequence shown here is derived from an EMBL/GenBank/DDBJ whole genome shotgun (WGS) entry which is preliminary data.</text>
</comment>
<evidence type="ECO:0000313" key="1">
    <source>
        <dbReference type="EMBL" id="KAB2101184.1"/>
    </source>
</evidence>
<gene>
    <name evidence="1" type="ORF">AG0111_0g10579</name>
</gene>
<organism evidence="1 2">
    <name type="scientific">Alternaria gaisen</name>
    <dbReference type="NCBI Taxonomy" id="167740"/>
    <lineage>
        <taxon>Eukaryota</taxon>
        <taxon>Fungi</taxon>
        <taxon>Dikarya</taxon>
        <taxon>Ascomycota</taxon>
        <taxon>Pezizomycotina</taxon>
        <taxon>Dothideomycetes</taxon>
        <taxon>Pleosporomycetidae</taxon>
        <taxon>Pleosporales</taxon>
        <taxon>Pleosporineae</taxon>
        <taxon>Pleosporaceae</taxon>
        <taxon>Alternaria</taxon>
        <taxon>Alternaria sect. Alternaria</taxon>
    </lineage>
</organism>
<evidence type="ECO:0000313" key="2">
    <source>
        <dbReference type="Proteomes" id="UP000293547"/>
    </source>
</evidence>
<reference evidence="1 2" key="1">
    <citation type="journal article" date="2019" name="bioRxiv">
        <title>Genomics, evolutionary history and diagnostics of the Alternaria alternata species group including apple and Asian pear pathotypes.</title>
        <authorList>
            <person name="Armitage A.D."/>
            <person name="Cockerton H.M."/>
            <person name="Sreenivasaprasad S."/>
            <person name="Woodhall J.W."/>
            <person name="Lane C.R."/>
            <person name="Harrison R.J."/>
            <person name="Clarkson J.P."/>
        </authorList>
    </citation>
    <scope>NUCLEOTIDE SEQUENCE [LARGE SCALE GENOMIC DNA]</scope>
    <source>
        <strain evidence="1 2">FERA 650</strain>
    </source>
</reference>
<sequence length="283" mass="32012">MRQYSYYLWIGQILNMLAISALKYSICAYLLALRFSKVYLGIVWVSVAMITTFSLVVPMMSVFCRTPMEANWNKSVPGKCFMSTGNVGLSWTQGGTNIFTDIVYVVAPLIYLSTIQLPRRTQWGLRVVFCLGLGATICSILKTVELPVLMKTKDRTWDSVRLAIWSGLELSVGILIASLPPLRKPLESLFRKIMPSAFFESRSRTRGPSDHGMPLYNLPFTIGTRAKDDRLRIDNDDDDGDSERCILQEQPGKGEITKTIVNEVRSDDRNSVQVPDRAYHAYY</sequence>
<protein>
    <submittedName>
        <fullName evidence="1">Uncharacterized protein</fullName>
    </submittedName>
</protein>
<dbReference type="EMBL" id="PDWZ02000011">
    <property type="protein sequence ID" value="KAB2101184.1"/>
    <property type="molecule type" value="Genomic_DNA"/>
</dbReference>
<name>A0ACB6F9W0_9PLEO</name>
<proteinExistence type="predicted"/>
<keyword evidence="2" id="KW-1185">Reference proteome</keyword>
<accession>A0ACB6F9W0</accession>
<dbReference type="Proteomes" id="UP000293547">
    <property type="component" value="Unassembled WGS sequence"/>
</dbReference>